<evidence type="ECO:0000256" key="1">
    <source>
        <dbReference type="SAM" id="MobiDB-lite"/>
    </source>
</evidence>
<gene>
    <name evidence="2" type="ORF">FB45DRAFT_913789</name>
</gene>
<name>A0AAD7BX31_9AGAR</name>
<evidence type="ECO:0000313" key="3">
    <source>
        <dbReference type="Proteomes" id="UP001221142"/>
    </source>
</evidence>
<dbReference type="SUPFAM" id="SSF81383">
    <property type="entry name" value="F-box domain"/>
    <property type="match status" value="1"/>
</dbReference>
<dbReference type="EMBL" id="JARKIF010000008">
    <property type="protein sequence ID" value="KAJ7632883.1"/>
    <property type="molecule type" value="Genomic_DNA"/>
</dbReference>
<organism evidence="2 3">
    <name type="scientific">Roridomyces roridus</name>
    <dbReference type="NCBI Taxonomy" id="1738132"/>
    <lineage>
        <taxon>Eukaryota</taxon>
        <taxon>Fungi</taxon>
        <taxon>Dikarya</taxon>
        <taxon>Basidiomycota</taxon>
        <taxon>Agaricomycotina</taxon>
        <taxon>Agaricomycetes</taxon>
        <taxon>Agaricomycetidae</taxon>
        <taxon>Agaricales</taxon>
        <taxon>Marasmiineae</taxon>
        <taxon>Mycenaceae</taxon>
        <taxon>Roridomyces</taxon>
    </lineage>
</organism>
<comment type="caution">
    <text evidence="2">The sequence shown here is derived from an EMBL/GenBank/DDBJ whole genome shotgun (WGS) entry which is preliminary data.</text>
</comment>
<evidence type="ECO:0008006" key="4">
    <source>
        <dbReference type="Google" id="ProtNLM"/>
    </source>
</evidence>
<dbReference type="Proteomes" id="UP001221142">
    <property type="component" value="Unassembled WGS sequence"/>
</dbReference>
<keyword evidence="3" id="KW-1185">Reference proteome</keyword>
<dbReference type="AlphaFoldDB" id="A0AAD7BX31"/>
<evidence type="ECO:0000313" key="2">
    <source>
        <dbReference type="EMBL" id="KAJ7632883.1"/>
    </source>
</evidence>
<protein>
    <recommendedName>
        <fullName evidence="4">F-box domain-containing protein</fullName>
    </recommendedName>
</protein>
<sequence length="523" mass="59655">MARQKSTNASPSKRRKPTTASSSRIRGQLKMLPEMPLDILLEIFSQLEPPDVLRAPAISIWRSAFLNDPDLPAIPQGLTEPQYANLAFSQHCHFCYAAGEHHILWAFHVRSCESCLAGRFDDPHKVMKNMGEIQPDKALPLLNRALVRGYRWVYSYEEAKEINDKVGELNKGDAAIGGKLVEDITSHALQAQMSGTLREARRARMRQEARDRRKNAVCRRLSDLGYAEEHSLIDSEEVLTDQAWNKMEAVLVELMLKARERVKKRKRKALLKERRSLLISVLDKFVRQRPLDEVNPQAIDLCVLPRFSAILQDPSSKAYSTEDDFEHLVDEFPTLCEDWRKSKTSQLVALVPGRRDDDNPDVFLRRATTFFRCGECSQPIAYPRILAHSCLFSLQHGHRNREDDTALLCEELKAEPWNSGGRRVAWYPEAVASAKTVVRACGLNTDMTTARDMDDVGAWLECVRCAHKERGRTVFRWRKAILHDLYHVLSGSESKWRMLGDEDVEAAETLQDKTYATSCPMRG</sequence>
<proteinExistence type="predicted"/>
<feature type="compositionally biased region" description="Polar residues" evidence="1">
    <location>
        <begin position="1"/>
        <end position="11"/>
    </location>
</feature>
<feature type="region of interest" description="Disordered" evidence="1">
    <location>
        <begin position="1"/>
        <end position="25"/>
    </location>
</feature>
<dbReference type="InterPro" id="IPR036047">
    <property type="entry name" value="F-box-like_dom_sf"/>
</dbReference>
<reference evidence="2" key="1">
    <citation type="submission" date="2023-03" db="EMBL/GenBank/DDBJ databases">
        <title>Massive genome expansion in bonnet fungi (Mycena s.s.) driven by repeated elements and novel gene families across ecological guilds.</title>
        <authorList>
            <consortium name="Lawrence Berkeley National Laboratory"/>
            <person name="Harder C.B."/>
            <person name="Miyauchi S."/>
            <person name="Viragh M."/>
            <person name="Kuo A."/>
            <person name="Thoen E."/>
            <person name="Andreopoulos B."/>
            <person name="Lu D."/>
            <person name="Skrede I."/>
            <person name="Drula E."/>
            <person name="Henrissat B."/>
            <person name="Morin E."/>
            <person name="Kohler A."/>
            <person name="Barry K."/>
            <person name="LaButti K."/>
            <person name="Morin E."/>
            <person name="Salamov A."/>
            <person name="Lipzen A."/>
            <person name="Mereny Z."/>
            <person name="Hegedus B."/>
            <person name="Baldrian P."/>
            <person name="Stursova M."/>
            <person name="Weitz H."/>
            <person name="Taylor A."/>
            <person name="Grigoriev I.V."/>
            <person name="Nagy L.G."/>
            <person name="Martin F."/>
            <person name="Kauserud H."/>
        </authorList>
    </citation>
    <scope>NUCLEOTIDE SEQUENCE</scope>
    <source>
        <strain evidence="2">9284</strain>
    </source>
</reference>
<accession>A0AAD7BX31</accession>